<feature type="binding site" evidence="10">
    <location>
        <begin position="81"/>
        <end position="83"/>
    </location>
    <ligand>
        <name>phosphate</name>
        <dbReference type="ChEBI" id="CHEBI:43474"/>
    </ligand>
</feature>
<proteinExistence type="inferred from homology"/>
<accession>A0A1U7PLZ8</accession>
<dbReference type="UniPathway" id="UPA00606"/>
<feature type="binding site" evidence="10">
    <location>
        <position position="113"/>
    </location>
    <ligand>
        <name>phosphate</name>
        <dbReference type="ChEBI" id="CHEBI:43474"/>
    </ligand>
</feature>
<evidence type="ECO:0000256" key="5">
    <source>
        <dbReference type="ARBA" id="ARBA00022553"/>
    </source>
</evidence>
<evidence type="ECO:0000256" key="9">
    <source>
        <dbReference type="PIRNR" id="PIRNR000477"/>
    </source>
</evidence>
<keyword evidence="5" id="KW-0597">Phosphoprotein</keyword>
<dbReference type="EMBL" id="FTPL01000003">
    <property type="protein sequence ID" value="SIT88863.1"/>
    <property type="molecule type" value="Genomic_DNA"/>
</dbReference>
<feature type="binding site" evidence="10">
    <location>
        <position position="61"/>
    </location>
    <ligand>
        <name>phosphate</name>
        <dbReference type="ChEBI" id="CHEBI:43474"/>
    </ligand>
</feature>
<dbReference type="CDD" id="cd09009">
    <property type="entry name" value="PNP-EcPNPII_like"/>
    <property type="match status" value="1"/>
</dbReference>
<dbReference type="NCBIfam" id="NF006054">
    <property type="entry name" value="PRK08202.1"/>
    <property type="match status" value="1"/>
</dbReference>
<gene>
    <name evidence="12" type="ORF">SAMN05428946_2336</name>
</gene>
<feature type="binding site" evidence="10">
    <location>
        <position position="30"/>
    </location>
    <ligand>
        <name>phosphate</name>
        <dbReference type="ChEBI" id="CHEBI:43474"/>
    </ligand>
</feature>
<dbReference type="NCBIfam" id="TIGR01697">
    <property type="entry name" value="PNPH-PUNA-XAPA"/>
    <property type="match status" value="1"/>
</dbReference>
<reference evidence="13" key="1">
    <citation type="submission" date="2017-01" db="EMBL/GenBank/DDBJ databases">
        <authorList>
            <person name="Varghese N."/>
            <person name="Submissions S."/>
        </authorList>
    </citation>
    <scope>NUCLEOTIDE SEQUENCE [LARGE SCALE GENOMIC DNA]</scope>
    <source>
        <strain evidence="13">MNA4</strain>
    </source>
</reference>
<comment type="function">
    <text evidence="1">The purine nucleoside phosphorylases catalyze the phosphorolytic breakdown of the N-glycosidic bond in the beta-(deoxy)ribonucleoside molecules, with the formation of the corresponding free purine bases and pentose-1-phosphate. Cleaves guanosine, inosine, 2'-deoxyguanosine and 2'-deoxyinosine.</text>
</comment>
<dbReference type="Gene3D" id="3.40.50.1580">
    <property type="entry name" value="Nucleoside phosphorylase domain"/>
    <property type="match status" value="1"/>
</dbReference>
<keyword evidence="7 9" id="KW-0808">Transferase</keyword>
<dbReference type="Proteomes" id="UP000187550">
    <property type="component" value="Unassembled WGS sequence"/>
</dbReference>
<organism evidence="12 13">
    <name type="scientific">Edaphobacillus lindanitolerans</name>
    <dbReference type="NCBI Taxonomy" id="550447"/>
    <lineage>
        <taxon>Bacteria</taxon>
        <taxon>Bacillati</taxon>
        <taxon>Bacillota</taxon>
        <taxon>Bacilli</taxon>
        <taxon>Bacillales</taxon>
        <taxon>Bacillaceae</taxon>
        <taxon>Edaphobacillus</taxon>
    </lineage>
</organism>
<protein>
    <recommendedName>
        <fullName evidence="9">Purine nucleoside phosphorylase</fullName>
        <ecNumber evidence="9">2.4.2.1</ecNumber>
    </recommendedName>
    <alternativeName>
        <fullName evidence="9">Inosine-guanosine phosphorylase</fullName>
    </alternativeName>
</protein>
<dbReference type="EC" id="2.4.2.1" evidence="9"/>
<dbReference type="RefSeq" id="WP_076759064.1">
    <property type="nucleotide sequence ID" value="NZ_FTPL01000003.1"/>
</dbReference>
<feature type="domain" description="Nucleoside phosphorylase" evidence="11">
    <location>
        <begin position="25"/>
        <end position="269"/>
    </location>
</feature>
<evidence type="ECO:0000313" key="13">
    <source>
        <dbReference type="Proteomes" id="UP000187550"/>
    </source>
</evidence>
<dbReference type="NCBIfam" id="TIGR01700">
    <property type="entry name" value="PNPH"/>
    <property type="match status" value="1"/>
</dbReference>
<evidence type="ECO:0000256" key="8">
    <source>
        <dbReference type="ARBA" id="ARBA00048556"/>
    </source>
</evidence>
<evidence type="ECO:0000259" key="11">
    <source>
        <dbReference type="Pfam" id="PF01048"/>
    </source>
</evidence>
<dbReference type="InterPro" id="IPR011268">
    <property type="entry name" value="Purine_phosphorylase"/>
</dbReference>
<dbReference type="Pfam" id="PF01048">
    <property type="entry name" value="PNP_UDP_1"/>
    <property type="match status" value="1"/>
</dbReference>
<comment type="pathway">
    <text evidence="2 9">Purine metabolism; purine nucleoside salvage.</text>
</comment>
<dbReference type="InterPro" id="IPR000845">
    <property type="entry name" value="Nucleoside_phosphorylase_d"/>
</dbReference>
<dbReference type="FunFam" id="3.40.50.1580:FF:000010">
    <property type="entry name" value="Purine nucleoside phosphorylase"/>
    <property type="match status" value="1"/>
</dbReference>
<comment type="catalytic activity">
    <reaction evidence="8">
        <text>a purine 2'-deoxy-D-ribonucleoside + phosphate = a purine nucleobase + 2-deoxy-alpha-D-ribose 1-phosphate</text>
        <dbReference type="Rhea" id="RHEA:36431"/>
        <dbReference type="ChEBI" id="CHEBI:26386"/>
        <dbReference type="ChEBI" id="CHEBI:43474"/>
        <dbReference type="ChEBI" id="CHEBI:57259"/>
        <dbReference type="ChEBI" id="CHEBI:142361"/>
        <dbReference type="EC" id="2.4.2.1"/>
    </reaction>
</comment>
<dbReference type="InterPro" id="IPR011270">
    <property type="entry name" value="Pur_Nuc_Pase_Ino/Guo-sp"/>
</dbReference>
<dbReference type="AlphaFoldDB" id="A0A1U7PLZ8"/>
<evidence type="ECO:0000256" key="6">
    <source>
        <dbReference type="ARBA" id="ARBA00022676"/>
    </source>
</evidence>
<dbReference type="InterPro" id="IPR035994">
    <property type="entry name" value="Nucleoside_phosphorylase_sf"/>
</dbReference>
<dbReference type="SUPFAM" id="SSF53167">
    <property type="entry name" value="Purine and uridine phosphorylases"/>
    <property type="match status" value="1"/>
</dbReference>
<evidence type="ECO:0000256" key="3">
    <source>
        <dbReference type="ARBA" id="ARBA00006751"/>
    </source>
</evidence>
<evidence type="ECO:0000256" key="7">
    <source>
        <dbReference type="ARBA" id="ARBA00022679"/>
    </source>
</evidence>
<evidence type="ECO:0000256" key="4">
    <source>
        <dbReference type="ARBA" id="ARBA00011233"/>
    </source>
</evidence>
<evidence type="ECO:0000313" key="12">
    <source>
        <dbReference type="EMBL" id="SIT88863.1"/>
    </source>
</evidence>
<keyword evidence="6 9" id="KW-0328">Glycosyltransferase</keyword>
<evidence type="ECO:0000256" key="1">
    <source>
        <dbReference type="ARBA" id="ARBA00002678"/>
    </source>
</evidence>
<dbReference type="GO" id="GO:0005737">
    <property type="term" value="C:cytoplasm"/>
    <property type="evidence" value="ECO:0007669"/>
    <property type="project" value="TreeGrafter"/>
</dbReference>
<dbReference type="PIRSF" id="PIRSF000477">
    <property type="entry name" value="PurNPase"/>
    <property type="match status" value="1"/>
</dbReference>
<evidence type="ECO:0000256" key="2">
    <source>
        <dbReference type="ARBA" id="ARBA00005058"/>
    </source>
</evidence>
<evidence type="ECO:0000256" key="10">
    <source>
        <dbReference type="PIRSR" id="PIRSR000477-2"/>
    </source>
</evidence>
<dbReference type="STRING" id="550447.SAMN05428946_2336"/>
<dbReference type="GO" id="GO:0004731">
    <property type="term" value="F:purine-nucleoside phosphorylase activity"/>
    <property type="evidence" value="ECO:0007669"/>
    <property type="project" value="UniProtKB-EC"/>
</dbReference>
<feature type="binding site" evidence="10">
    <location>
        <position position="193"/>
    </location>
    <ligand>
        <name>a purine D-ribonucleoside</name>
        <dbReference type="ChEBI" id="CHEBI:142355"/>
    </ligand>
</feature>
<name>A0A1U7PLZ8_9BACI</name>
<keyword evidence="13" id="KW-1185">Reference proteome</keyword>
<comment type="subunit">
    <text evidence="4">Homotrimer.</text>
</comment>
<comment type="similarity">
    <text evidence="3 9">Belongs to the PNP/MTAP phosphorylase family.</text>
</comment>
<dbReference type="PANTHER" id="PTHR11904">
    <property type="entry name" value="METHYLTHIOADENOSINE/PURINE NUCLEOSIDE PHOSPHORYLASE"/>
    <property type="match status" value="1"/>
</dbReference>
<dbReference type="OrthoDB" id="1523230at2"/>
<dbReference type="PANTHER" id="PTHR11904:SF9">
    <property type="entry name" value="PURINE NUCLEOSIDE PHOSPHORYLASE-RELATED"/>
    <property type="match status" value="1"/>
</dbReference>
<sequence length="273" mass="29440">MDLIKKIEEAKEFITGKTDHQPATGLILGSGLGSLADEIEEAVHIPYSEIPHFAKSGAVGHANELVIGRLNGRTVAAMKGRFHYYEGFTLEEVTFPVRVMKALGVTNLLITNACGSVNEGFKPGDLMLITDHLNLTGTNPLIGPNIDELGTRFPDMTRAYDKELRSLAAQTADRLGFGLREGVYAWWSGPAYETPAEIRMIRTLGADAVGMSTVPEAIVAAHAGLRVLGISCLTNMAAGILDQPLSHDEVIEVAANVREKFVSLVKGVLKEMN</sequence>
<feature type="binding site" evidence="10">
    <location>
        <position position="235"/>
    </location>
    <ligand>
        <name>a purine D-ribonucleoside</name>
        <dbReference type="ChEBI" id="CHEBI:142355"/>
    </ligand>
</feature>
<dbReference type="GO" id="GO:0009116">
    <property type="term" value="P:nucleoside metabolic process"/>
    <property type="evidence" value="ECO:0007669"/>
    <property type="project" value="InterPro"/>
</dbReference>
<feature type="binding site" evidence="10">
    <location>
        <position position="212"/>
    </location>
    <ligand>
        <name>phosphate</name>
        <dbReference type="ChEBI" id="CHEBI:43474"/>
    </ligand>
</feature>